<evidence type="ECO:0000256" key="1">
    <source>
        <dbReference type="HAMAP-Rule" id="MF_00827"/>
    </source>
</evidence>
<dbReference type="NCBIfam" id="NF010240">
    <property type="entry name" value="PRK13687.1"/>
    <property type="match status" value="1"/>
</dbReference>
<evidence type="ECO:0000313" key="2">
    <source>
        <dbReference type="EMBL" id="GAK44696.1"/>
    </source>
</evidence>
<protein>
    <recommendedName>
        <fullName evidence="1">UPF0386 protein M2A_1195</fullName>
    </recommendedName>
</protein>
<accession>A0A081B9H8</accession>
<dbReference type="Proteomes" id="UP000028702">
    <property type="component" value="Unassembled WGS sequence"/>
</dbReference>
<dbReference type="eggNOG" id="COG3811">
    <property type="taxonomic scope" value="Bacteria"/>
</dbReference>
<dbReference type="Pfam" id="PF09857">
    <property type="entry name" value="YjhX_toxin"/>
    <property type="match status" value="1"/>
</dbReference>
<reference evidence="2 3" key="1">
    <citation type="submission" date="2014-07" db="EMBL/GenBank/DDBJ databases">
        <title>Tepidicaulis marinum gen. nov., sp. nov., a novel marine bacterium denitrifying nitrate to nitrous oxide strictly under microaerobic conditions.</title>
        <authorList>
            <person name="Takeuchi M."/>
            <person name="Yamagishi T."/>
            <person name="Kamagata Y."/>
            <person name="Oshima K."/>
            <person name="Hattori M."/>
            <person name="Katayama T."/>
            <person name="Hanada S."/>
            <person name="Tamaki H."/>
            <person name="Marumo K."/>
            <person name="Maeda H."/>
            <person name="Nedachi M."/>
            <person name="Iwasaki W."/>
            <person name="Suwa Y."/>
            <person name="Sakata S."/>
        </authorList>
    </citation>
    <scope>NUCLEOTIDE SEQUENCE [LARGE SCALE GENOMIC DNA]</scope>
    <source>
        <strain evidence="2 3">MA2</strain>
    </source>
</reference>
<keyword evidence="3" id="KW-1185">Reference proteome</keyword>
<dbReference type="InterPro" id="IPR018654">
    <property type="entry name" value="YjhX_toxin"/>
</dbReference>
<proteinExistence type="inferred from homology"/>
<evidence type="ECO:0000313" key="3">
    <source>
        <dbReference type="Proteomes" id="UP000028702"/>
    </source>
</evidence>
<dbReference type="AlphaFoldDB" id="A0A081B9H8"/>
<name>A0A081B9H8_9HYPH</name>
<dbReference type="HAMAP" id="MF_00827">
    <property type="entry name" value="UPF0386"/>
    <property type="match status" value="1"/>
</dbReference>
<gene>
    <name evidence="2" type="ORF">M2A_1195</name>
</gene>
<dbReference type="STRING" id="1333998.M2A_1195"/>
<comment type="similarity">
    <text evidence="1">Belongs to the UPF0386 family.</text>
</comment>
<dbReference type="EMBL" id="BBIO01000005">
    <property type="protein sequence ID" value="GAK44696.1"/>
    <property type="molecule type" value="Genomic_DNA"/>
</dbReference>
<dbReference type="RefSeq" id="WP_045444465.1">
    <property type="nucleotide sequence ID" value="NZ_BBIO01000005.1"/>
</dbReference>
<comment type="caution">
    <text evidence="2">The sequence shown here is derived from an EMBL/GenBank/DDBJ whole genome shotgun (WGS) entry which is preliminary data.</text>
</comment>
<sequence>MNISKKEQRVLHALAQGGRIVIERDGPRKLTRVDCITRDGWFLTDCTEPVFKKLKRRRLIRSQGGKPYRITREGLEAVRAQLDNR</sequence>
<organism evidence="2 3">
    <name type="scientific">Tepidicaulis marinus</name>
    <dbReference type="NCBI Taxonomy" id="1333998"/>
    <lineage>
        <taxon>Bacteria</taxon>
        <taxon>Pseudomonadati</taxon>
        <taxon>Pseudomonadota</taxon>
        <taxon>Alphaproteobacteria</taxon>
        <taxon>Hyphomicrobiales</taxon>
        <taxon>Parvibaculaceae</taxon>
        <taxon>Tepidicaulis</taxon>
    </lineage>
</organism>